<organism evidence="2 3">
    <name type="scientific">Plesiocystis pacifica SIR-1</name>
    <dbReference type="NCBI Taxonomy" id="391625"/>
    <lineage>
        <taxon>Bacteria</taxon>
        <taxon>Pseudomonadati</taxon>
        <taxon>Myxococcota</taxon>
        <taxon>Polyangia</taxon>
        <taxon>Nannocystales</taxon>
        <taxon>Nannocystaceae</taxon>
        <taxon>Plesiocystis</taxon>
    </lineage>
</organism>
<dbReference type="EMBL" id="ABCS01000028">
    <property type="protein sequence ID" value="EDM78619.1"/>
    <property type="molecule type" value="Genomic_DNA"/>
</dbReference>
<dbReference type="RefSeq" id="WP_006972166.1">
    <property type="nucleotide sequence ID" value="NZ_ABCS01000028.1"/>
</dbReference>
<feature type="compositionally biased region" description="Low complexity" evidence="1">
    <location>
        <begin position="32"/>
        <end position="45"/>
    </location>
</feature>
<keyword evidence="3" id="KW-1185">Reference proteome</keyword>
<evidence type="ECO:0008006" key="4">
    <source>
        <dbReference type="Google" id="ProtNLM"/>
    </source>
</evidence>
<dbReference type="Proteomes" id="UP000005801">
    <property type="component" value="Unassembled WGS sequence"/>
</dbReference>
<proteinExistence type="predicted"/>
<comment type="caution">
    <text evidence="2">The sequence shown here is derived from an EMBL/GenBank/DDBJ whole genome shotgun (WGS) entry which is preliminary data.</text>
</comment>
<protein>
    <recommendedName>
        <fullName evidence="4">FecR protein domain-containing protein</fullName>
    </recommendedName>
</protein>
<sequence>MSGPEAEDRLWDPEAASTGELDELAARLEGQLAPLRAPEAPALELPAREPEAAAPPPKSSAGWWVAVCVAAALALWFAWRARPVPDPSPRVAQAPPTQTAPAPAIWRVEALDGENHCRPADAGDEDAPDLDAGSTLEDGASLQLGAEASARLSNGDAQLELHPSSLLRNDAGVLALLEGRAWVDLPAREDSAPWRFAVDGLTVETPSARFMVSAHAGVGIELDVITGELTIADGQGTTTAHAGQLCRARFGPAPVVELEPLECATSP</sequence>
<accession>A6G617</accession>
<evidence type="ECO:0000256" key="1">
    <source>
        <dbReference type="SAM" id="MobiDB-lite"/>
    </source>
</evidence>
<evidence type="ECO:0000313" key="2">
    <source>
        <dbReference type="EMBL" id="EDM78619.1"/>
    </source>
</evidence>
<reference evidence="2 3" key="1">
    <citation type="submission" date="2007-06" db="EMBL/GenBank/DDBJ databases">
        <authorList>
            <person name="Shimkets L."/>
            <person name="Ferriera S."/>
            <person name="Johnson J."/>
            <person name="Kravitz S."/>
            <person name="Beeson K."/>
            <person name="Sutton G."/>
            <person name="Rogers Y.-H."/>
            <person name="Friedman R."/>
            <person name="Frazier M."/>
            <person name="Venter J.C."/>
        </authorList>
    </citation>
    <scope>NUCLEOTIDE SEQUENCE [LARGE SCALE GENOMIC DNA]</scope>
    <source>
        <strain evidence="2 3">SIR-1</strain>
    </source>
</reference>
<evidence type="ECO:0000313" key="3">
    <source>
        <dbReference type="Proteomes" id="UP000005801"/>
    </source>
</evidence>
<gene>
    <name evidence="2" type="ORF">PPSIR1_29248</name>
</gene>
<dbReference type="STRING" id="391625.PPSIR1_29248"/>
<name>A6G617_9BACT</name>
<dbReference type="AlphaFoldDB" id="A6G617"/>
<feature type="region of interest" description="Disordered" evidence="1">
    <location>
        <begin position="30"/>
        <end position="58"/>
    </location>
</feature>